<evidence type="ECO:0000256" key="3">
    <source>
        <dbReference type="ARBA" id="ARBA00022512"/>
    </source>
</evidence>
<dbReference type="Pfam" id="PF00295">
    <property type="entry name" value="Glyco_hydro_28"/>
    <property type="match status" value="1"/>
</dbReference>
<dbReference type="Proteomes" id="UP001190926">
    <property type="component" value="Unassembled WGS sequence"/>
</dbReference>
<comment type="caution">
    <text evidence="11">The sequence shown here is derived from an EMBL/GenBank/DDBJ whole genome shotgun (WGS) entry which is preliminary data.</text>
</comment>
<dbReference type="SMART" id="SM00710">
    <property type="entry name" value="PbH1"/>
    <property type="match status" value="5"/>
</dbReference>
<feature type="signal peptide" evidence="10">
    <location>
        <begin position="1"/>
        <end position="23"/>
    </location>
</feature>
<keyword evidence="5 9" id="KW-0378">Hydrolase</keyword>
<dbReference type="InterPro" id="IPR000743">
    <property type="entry name" value="Glyco_hydro_28"/>
</dbReference>
<reference evidence="11 12" key="1">
    <citation type="journal article" date="2021" name="Nat. Commun.">
        <title>Incipient diploidization of the medicinal plant Perilla within 10,000 years.</title>
        <authorList>
            <person name="Zhang Y."/>
            <person name="Shen Q."/>
            <person name="Leng L."/>
            <person name="Zhang D."/>
            <person name="Chen S."/>
            <person name="Shi Y."/>
            <person name="Ning Z."/>
            <person name="Chen S."/>
        </authorList>
    </citation>
    <scope>NUCLEOTIDE SEQUENCE [LARGE SCALE GENOMIC DNA]</scope>
    <source>
        <strain evidence="12">cv. PC099</strain>
    </source>
</reference>
<keyword evidence="7" id="KW-0961">Cell wall biogenesis/degradation</keyword>
<dbReference type="PROSITE" id="PS00502">
    <property type="entry name" value="POLYGALACTURONASE"/>
    <property type="match status" value="1"/>
</dbReference>
<dbReference type="GO" id="GO:0004650">
    <property type="term" value="F:polygalacturonase activity"/>
    <property type="evidence" value="ECO:0007669"/>
    <property type="project" value="InterPro"/>
</dbReference>
<evidence type="ECO:0000256" key="10">
    <source>
        <dbReference type="SAM" id="SignalP"/>
    </source>
</evidence>
<keyword evidence="12" id="KW-1185">Reference proteome</keyword>
<name>A0AAD4P314_PERFH</name>
<evidence type="ECO:0000313" key="11">
    <source>
        <dbReference type="EMBL" id="KAH6824321.1"/>
    </source>
</evidence>
<keyword evidence="10" id="KW-0732">Signal</keyword>
<keyword evidence="3" id="KW-0134">Cell wall</keyword>
<dbReference type="EMBL" id="SDAM02000366">
    <property type="protein sequence ID" value="KAH6824321.1"/>
    <property type="molecule type" value="Genomic_DNA"/>
</dbReference>
<evidence type="ECO:0000256" key="7">
    <source>
        <dbReference type="ARBA" id="ARBA00023316"/>
    </source>
</evidence>
<evidence type="ECO:0008006" key="13">
    <source>
        <dbReference type="Google" id="ProtNLM"/>
    </source>
</evidence>
<dbReference type="InterPro" id="IPR006626">
    <property type="entry name" value="PbH1"/>
</dbReference>
<keyword evidence="4" id="KW-0964">Secreted</keyword>
<keyword evidence="6 9" id="KW-0326">Glycosidase</keyword>
<comment type="subcellular location">
    <subcellularLocation>
        <location evidence="1">Secreted</location>
        <location evidence="1">Cell wall</location>
    </subcellularLocation>
</comment>
<dbReference type="PANTHER" id="PTHR31375">
    <property type="match status" value="1"/>
</dbReference>
<sequence>MQGLFVYFFIFCAAFLELNTINCAPTSSFTTFDVTKFGARGDGKTDDTTAFHTAWASACSERLGNPKVIVPSERAFLVSSIRFDGPCKSDSITFEILGSIVAHPREAWGGGDAHEWLYFYQIEGLCVEGNGLGLIDGKGDSWWKIGNENSRPTAMRFSQCNKLRISGLKHKDSQRNHISINSCHNATISNLHITTPATSPNTDGIDINSSSNLLIQDCVMETGDDCIAINGGNSDVNISRITCGPGHGISIGSLGKDGQHDEVKGIHVDNCTFIRTQNGARIKTWQGGLGFAKNIIFSNIIFISADHPVVIDQYYCPHQKCDDKASAVEVSDVKYIGLRGTSVRNNGTINLSCSKTVPCTGIVIDGLDIKGVDGSQTSARCINAHGTIPHLSNPAVDCLLP</sequence>
<comment type="similarity">
    <text evidence="2 9">Belongs to the glycosyl hydrolase 28 family.</text>
</comment>
<accession>A0AAD4P314</accession>
<dbReference type="InterPro" id="IPR011050">
    <property type="entry name" value="Pectin_lyase_fold/virulence"/>
</dbReference>
<gene>
    <name evidence="11" type="ORF">C2S53_019104</name>
</gene>
<dbReference type="Gene3D" id="2.160.20.10">
    <property type="entry name" value="Single-stranded right-handed beta-helix, Pectin lyase-like"/>
    <property type="match status" value="1"/>
</dbReference>
<dbReference type="SUPFAM" id="SSF51126">
    <property type="entry name" value="Pectin lyase-like"/>
    <property type="match status" value="1"/>
</dbReference>
<evidence type="ECO:0000256" key="8">
    <source>
        <dbReference type="PROSITE-ProRule" id="PRU10052"/>
    </source>
</evidence>
<dbReference type="InterPro" id="IPR012334">
    <property type="entry name" value="Pectin_lyas_fold"/>
</dbReference>
<dbReference type="AlphaFoldDB" id="A0AAD4P314"/>
<evidence type="ECO:0000256" key="5">
    <source>
        <dbReference type="ARBA" id="ARBA00022801"/>
    </source>
</evidence>
<evidence type="ECO:0000256" key="1">
    <source>
        <dbReference type="ARBA" id="ARBA00004191"/>
    </source>
</evidence>
<protein>
    <recommendedName>
        <fullName evidence="13">Polygalacturonase At3g15720</fullName>
    </recommendedName>
</protein>
<dbReference type="GO" id="GO:0005975">
    <property type="term" value="P:carbohydrate metabolic process"/>
    <property type="evidence" value="ECO:0007669"/>
    <property type="project" value="InterPro"/>
</dbReference>
<evidence type="ECO:0000256" key="2">
    <source>
        <dbReference type="ARBA" id="ARBA00008834"/>
    </source>
</evidence>
<organism evidence="11 12">
    <name type="scientific">Perilla frutescens var. hirtella</name>
    <name type="common">Perilla citriodora</name>
    <name type="synonym">Perilla setoyensis</name>
    <dbReference type="NCBI Taxonomy" id="608512"/>
    <lineage>
        <taxon>Eukaryota</taxon>
        <taxon>Viridiplantae</taxon>
        <taxon>Streptophyta</taxon>
        <taxon>Embryophyta</taxon>
        <taxon>Tracheophyta</taxon>
        <taxon>Spermatophyta</taxon>
        <taxon>Magnoliopsida</taxon>
        <taxon>eudicotyledons</taxon>
        <taxon>Gunneridae</taxon>
        <taxon>Pentapetalae</taxon>
        <taxon>asterids</taxon>
        <taxon>lamiids</taxon>
        <taxon>Lamiales</taxon>
        <taxon>Lamiaceae</taxon>
        <taxon>Nepetoideae</taxon>
        <taxon>Elsholtzieae</taxon>
        <taxon>Perilla</taxon>
    </lineage>
</organism>
<feature type="chain" id="PRO_5041982159" description="Polygalacturonase At3g15720" evidence="10">
    <location>
        <begin position="24"/>
        <end position="401"/>
    </location>
</feature>
<feature type="active site" evidence="8">
    <location>
        <position position="247"/>
    </location>
</feature>
<dbReference type="GO" id="GO:0071555">
    <property type="term" value="P:cell wall organization"/>
    <property type="evidence" value="ECO:0007669"/>
    <property type="project" value="UniProtKB-KW"/>
</dbReference>
<evidence type="ECO:0000256" key="4">
    <source>
        <dbReference type="ARBA" id="ARBA00022525"/>
    </source>
</evidence>
<evidence type="ECO:0000313" key="12">
    <source>
        <dbReference type="Proteomes" id="UP001190926"/>
    </source>
</evidence>
<evidence type="ECO:0000256" key="9">
    <source>
        <dbReference type="RuleBase" id="RU361169"/>
    </source>
</evidence>
<evidence type="ECO:0000256" key="6">
    <source>
        <dbReference type="ARBA" id="ARBA00023295"/>
    </source>
</evidence>
<proteinExistence type="inferred from homology"/>